<name>A0A1F4U393_UNCW3</name>
<proteinExistence type="predicted"/>
<dbReference type="GO" id="GO:0005829">
    <property type="term" value="C:cytosol"/>
    <property type="evidence" value="ECO:0007669"/>
    <property type="project" value="TreeGrafter"/>
</dbReference>
<dbReference type="SUPFAM" id="SSF81593">
    <property type="entry name" value="Nucleotidyltransferase substrate binding subunit/domain"/>
    <property type="match status" value="1"/>
</dbReference>
<dbReference type="AlphaFoldDB" id="A0A1F4U393"/>
<reference evidence="3 4" key="1">
    <citation type="journal article" date="2016" name="Nat. Commun.">
        <title>Thousands of microbial genomes shed light on interconnected biogeochemical processes in an aquifer system.</title>
        <authorList>
            <person name="Anantharaman K."/>
            <person name="Brown C.T."/>
            <person name="Hug L.A."/>
            <person name="Sharon I."/>
            <person name="Castelle C.J."/>
            <person name="Probst A.J."/>
            <person name="Thomas B.C."/>
            <person name="Singh A."/>
            <person name="Wilkins M.J."/>
            <person name="Karaoz U."/>
            <person name="Brodie E.L."/>
            <person name="Williams K.H."/>
            <person name="Hubbard S.S."/>
            <person name="Banfield J.F."/>
        </authorList>
    </citation>
    <scope>NUCLEOTIDE SEQUENCE [LARGE SCALE GENOMIC DNA]</scope>
</reference>
<organism evidence="3 4">
    <name type="scientific">candidate division WOR-3 bacterium RBG_13_43_14</name>
    <dbReference type="NCBI Taxonomy" id="1802590"/>
    <lineage>
        <taxon>Bacteria</taxon>
        <taxon>Bacteria division WOR-3</taxon>
    </lineage>
</organism>
<keyword evidence="1" id="KW-0808">Transferase</keyword>
<dbReference type="EMBL" id="MEUM01000168">
    <property type="protein sequence ID" value="OGC38753.1"/>
    <property type="molecule type" value="Genomic_DNA"/>
</dbReference>
<evidence type="ECO:0000313" key="4">
    <source>
        <dbReference type="Proteomes" id="UP000177025"/>
    </source>
</evidence>
<comment type="caution">
    <text evidence="3">The sequence shown here is derived from an EMBL/GenBank/DDBJ whole genome shotgun (WGS) entry which is preliminary data.</text>
</comment>
<sequence>MKRYIARIKEITREFGNHYNKHLMMIERNLPDLIKRLEETKNRENIHILHPAYDFEQEIRTVARSGITTEEKLNLTGTFFALQLLYINRQAIDLLQMDSRKVSDDRSTVYRKFMINAGNNFRLPTRCYLEILFNIFSRDESYPHYVILGVGTKSDQDDIDIGIIDDGDGDRKAFNQLIARVSQEFFKYATSFHFHLSEHIGTQYYSASIPEYKKELENKIGDYVIISEMLSAAVITGEQQLYNQFRKEITARYFYRPGEDNRYHEGYLRGIIGEIQSLLAKPMNQTSIHLKEDGLRIIKNTIAAQKTIYCIDEVNAWQILDRLKYSNPQRLKEYYQLERSLTFFEIFRYLYQLFSAQQEEIQLEHTALRNVRRVSKVLGYTDIGITSAETNLLVHYYEHVQNARQTTPVLINDIKEHLNTISKFRSFMMPEDPGNMTLEFIEQFRFFVGTSFWDDVLDNLRQDAVLIKFINDFKSLAARQRDRVIKLYFQWFKYDLYSFVKLLGILGNNRQSIEIFEELNDYLLERITSIPDIVRSIAHLFNRFPTLINSYLALNNDDNLHLFSHLIENKRYESEISDLIGDLDHLINLHRSSSSFFKHFFLRVLNKYPESITLLKNDDGLDKYADGLYSDIESMPSFDEKKEKLGDYYDLEMLRVGIKTLNGASPGVSNVEFTNFSDNYIRTLFDLCRREVDTQTQGRIITEDLFAVFAAGGHGREQGYDDDFDMIAILNSDNPQILKYCNHIVIKMNREIAKRGTIPHHRFADHFGSYVINFNRLVDFLKQPHPDHFIEQSLLLGARMVVGSHHIEKEFNDHIIRALIFRKNTEYISAMIEEMRKRHEHYKNPEPAAGISIKETAGGLRDIEMLMLIFKARFRVKTPVNLKVFRSVRKVENELKADLKKLTRAFDFLKQLRDVYRLTNGASDLIIPETLDNTTRIMGYESKQELFETFIETTAAVTKIINRFLHNLKGR</sequence>
<dbReference type="Gene3D" id="1.20.120.330">
    <property type="entry name" value="Nucleotidyltransferases domain 2"/>
    <property type="match status" value="1"/>
</dbReference>
<dbReference type="GO" id="GO:0008882">
    <property type="term" value="F:[glutamate-ammonia-ligase] adenylyltransferase activity"/>
    <property type="evidence" value="ECO:0007669"/>
    <property type="project" value="InterPro"/>
</dbReference>
<gene>
    <name evidence="3" type="ORF">A2Y85_05740</name>
</gene>
<dbReference type="GO" id="GO:0000820">
    <property type="term" value="P:regulation of glutamine family amino acid metabolic process"/>
    <property type="evidence" value="ECO:0007669"/>
    <property type="project" value="TreeGrafter"/>
</dbReference>
<accession>A0A1F4U393</accession>
<dbReference type="InterPro" id="IPR013546">
    <property type="entry name" value="PII_UdlTrfase/GS_AdlTrfase"/>
</dbReference>
<feature type="domain" description="PII-uridylyltransferase/Glutamine-synthetase adenylyltransferase" evidence="2">
    <location>
        <begin position="828"/>
        <end position="964"/>
    </location>
</feature>
<dbReference type="Proteomes" id="UP000177025">
    <property type="component" value="Unassembled WGS sequence"/>
</dbReference>
<protein>
    <recommendedName>
        <fullName evidence="2">PII-uridylyltransferase/Glutamine-synthetase adenylyltransferase domain-containing protein</fullName>
    </recommendedName>
</protein>
<dbReference type="PANTHER" id="PTHR30621:SF0">
    <property type="entry name" value="BIFUNCTIONAL GLUTAMINE SYNTHETASE ADENYLYLTRANSFERASE_ADENYLYL-REMOVING ENZYME"/>
    <property type="match status" value="1"/>
</dbReference>
<dbReference type="InterPro" id="IPR023057">
    <property type="entry name" value="GlnE"/>
</dbReference>
<dbReference type="PANTHER" id="PTHR30621">
    <property type="entry name" value="GLUTAMINE SYNTHETASE ADENYLYLTRANSFERASE"/>
    <property type="match status" value="1"/>
</dbReference>
<evidence type="ECO:0000313" key="3">
    <source>
        <dbReference type="EMBL" id="OGC38753.1"/>
    </source>
</evidence>
<evidence type="ECO:0000256" key="1">
    <source>
        <dbReference type="ARBA" id="ARBA00022679"/>
    </source>
</evidence>
<dbReference type="Pfam" id="PF08335">
    <property type="entry name" value="GlnD_UR_UTase"/>
    <property type="match status" value="1"/>
</dbReference>
<evidence type="ECO:0000259" key="2">
    <source>
        <dbReference type="Pfam" id="PF08335"/>
    </source>
</evidence>